<keyword evidence="4 9" id="KW-0210">Decarboxylase</keyword>
<comment type="catalytic activity">
    <reaction evidence="9">
        <text>L-glutamate + H(+) = 4-aminobutanoate + CO2</text>
        <dbReference type="Rhea" id="RHEA:17785"/>
        <dbReference type="ChEBI" id="CHEBI:15378"/>
        <dbReference type="ChEBI" id="CHEBI:16526"/>
        <dbReference type="ChEBI" id="CHEBI:29985"/>
        <dbReference type="ChEBI" id="CHEBI:59888"/>
        <dbReference type="EC" id="4.1.1.15"/>
    </reaction>
</comment>
<dbReference type="Gene3D" id="3.40.640.10">
    <property type="entry name" value="Type I PLP-dependent aspartate aminotransferase-like (Major domain)"/>
    <property type="match status" value="1"/>
</dbReference>
<reference evidence="10 11" key="1">
    <citation type="submission" date="2023-10" db="EMBL/GenBank/DDBJ databases">
        <title>Chromosome-scale genome assembly provides insights into flower coloration mechanisms of Canna indica.</title>
        <authorList>
            <person name="Li C."/>
        </authorList>
    </citation>
    <scope>NUCLEOTIDE SEQUENCE [LARGE SCALE GENOMIC DNA]</scope>
    <source>
        <tissue evidence="10">Flower</tissue>
    </source>
</reference>
<dbReference type="Gene3D" id="4.10.280.50">
    <property type="match status" value="1"/>
</dbReference>
<dbReference type="CDD" id="cd06450">
    <property type="entry name" value="DOPA_deC_like"/>
    <property type="match status" value="1"/>
</dbReference>
<dbReference type="Gene3D" id="3.90.1150.160">
    <property type="match status" value="1"/>
</dbReference>
<dbReference type="InterPro" id="IPR015424">
    <property type="entry name" value="PyrdxlP-dep_Trfase"/>
</dbReference>
<evidence type="ECO:0000256" key="2">
    <source>
        <dbReference type="ARBA" id="ARBA00009533"/>
    </source>
</evidence>
<gene>
    <name evidence="10" type="ORF">Cni_G15358</name>
</gene>
<comment type="similarity">
    <text evidence="2 8">Belongs to the group II decarboxylase family.</text>
</comment>
<dbReference type="PANTHER" id="PTHR43321">
    <property type="entry name" value="GLUTAMATE DECARBOXYLASE"/>
    <property type="match status" value="1"/>
</dbReference>
<dbReference type="FunFam" id="3.90.1150.160:FF:000001">
    <property type="entry name" value="Glutamate decarboxylase"/>
    <property type="match status" value="1"/>
</dbReference>
<comment type="cofactor">
    <cofactor evidence="1 7 8">
        <name>pyridoxal 5'-phosphate</name>
        <dbReference type="ChEBI" id="CHEBI:597326"/>
    </cofactor>
</comment>
<dbReference type="InterPro" id="IPR002129">
    <property type="entry name" value="PyrdxlP-dep_de-COase"/>
</dbReference>
<dbReference type="EMBL" id="CP136894">
    <property type="protein sequence ID" value="WOL06624.1"/>
    <property type="molecule type" value="Genomic_DNA"/>
</dbReference>
<name>A0AAQ3KD86_9LILI</name>
<dbReference type="Proteomes" id="UP001327560">
    <property type="component" value="Chromosome 5"/>
</dbReference>
<evidence type="ECO:0000256" key="5">
    <source>
        <dbReference type="ARBA" id="ARBA00022898"/>
    </source>
</evidence>
<dbReference type="SUPFAM" id="SSF53383">
    <property type="entry name" value="PLP-dependent transferases"/>
    <property type="match status" value="1"/>
</dbReference>
<dbReference type="EC" id="4.1.1.15" evidence="3 9"/>
<dbReference type="AlphaFoldDB" id="A0AAQ3KD86"/>
<accession>A0AAQ3KD86</accession>
<keyword evidence="5 7" id="KW-0663">Pyridoxal phosphate</keyword>
<evidence type="ECO:0000256" key="3">
    <source>
        <dbReference type="ARBA" id="ARBA00012421"/>
    </source>
</evidence>
<evidence type="ECO:0000256" key="7">
    <source>
        <dbReference type="PIRSR" id="PIRSR602129-50"/>
    </source>
</evidence>
<evidence type="ECO:0000313" key="10">
    <source>
        <dbReference type="EMBL" id="WOL06624.1"/>
    </source>
</evidence>
<dbReference type="FunFam" id="3.40.640.10:FF:000022">
    <property type="entry name" value="Glutamate decarboxylase"/>
    <property type="match status" value="1"/>
</dbReference>
<evidence type="ECO:0000256" key="8">
    <source>
        <dbReference type="RuleBase" id="RU000382"/>
    </source>
</evidence>
<dbReference type="InterPro" id="IPR010107">
    <property type="entry name" value="Glutamate_decarboxylase"/>
</dbReference>
<dbReference type="GO" id="GO:0004351">
    <property type="term" value="F:glutamate decarboxylase activity"/>
    <property type="evidence" value="ECO:0007669"/>
    <property type="project" value="UniProtKB-EC"/>
</dbReference>
<dbReference type="GO" id="GO:0006538">
    <property type="term" value="P:L-glutamate catabolic process"/>
    <property type="evidence" value="ECO:0007669"/>
    <property type="project" value="TreeGrafter"/>
</dbReference>
<dbReference type="Pfam" id="PF00282">
    <property type="entry name" value="Pyridoxal_deC"/>
    <property type="match status" value="1"/>
</dbReference>
<dbReference type="GO" id="GO:0030170">
    <property type="term" value="F:pyridoxal phosphate binding"/>
    <property type="evidence" value="ECO:0007669"/>
    <property type="project" value="InterPro"/>
</dbReference>
<dbReference type="PANTHER" id="PTHR43321:SF16">
    <property type="entry name" value="GLUTAMATE DECARBOXYLASE"/>
    <property type="match status" value="1"/>
</dbReference>
<evidence type="ECO:0000256" key="6">
    <source>
        <dbReference type="ARBA" id="ARBA00023239"/>
    </source>
</evidence>
<feature type="modified residue" description="N6-(pyridoxal phosphate)lysine" evidence="7">
    <location>
        <position position="277"/>
    </location>
</feature>
<dbReference type="NCBIfam" id="TIGR01788">
    <property type="entry name" value="Glu-decarb-GAD"/>
    <property type="match status" value="1"/>
</dbReference>
<dbReference type="GO" id="GO:0005829">
    <property type="term" value="C:cytosol"/>
    <property type="evidence" value="ECO:0007669"/>
    <property type="project" value="TreeGrafter"/>
</dbReference>
<dbReference type="InterPro" id="IPR015421">
    <property type="entry name" value="PyrdxlP-dep_Trfase_major"/>
</dbReference>
<evidence type="ECO:0000256" key="1">
    <source>
        <dbReference type="ARBA" id="ARBA00001933"/>
    </source>
</evidence>
<organism evidence="10 11">
    <name type="scientific">Canna indica</name>
    <name type="common">Indian-shot</name>
    <dbReference type="NCBI Taxonomy" id="4628"/>
    <lineage>
        <taxon>Eukaryota</taxon>
        <taxon>Viridiplantae</taxon>
        <taxon>Streptophyta</taxon>
        <taxon>Embryophyta</taxon>
        <taxon>Tracheophyta</taxon>
        <taxon>Spermatophyta</taxon>
        <taxon>Magnoliopsida</taxon>
        <taxon>Liliopsida</taxon>
        <taxon>Zingiberales</taxon>
        <taxon>Cannaceae</taxon>
        <taxon>Canna</taxon>
    </lineage>
</organism>
<keyword evidence="6 8" id="KW-0456">Lyase</keyword>
<evidence type="ECO:0000256" key="9">
    <source>
        <dbReference type="RuleBase" id="RU361171"/>
    </source>
</evidence>
<protein>
    <recommendedName>
        <fullName evidence="3 9">Glutamate decarboxylase</fullName>
        <ecNumber evidence="3 9">4.1.1.15</ecNumber>
    </recommendedName>
</protein>
<sequence>MAVSTTKLDCGESLHSTFASRYVRTALPRFKLPDQSIPKDAAYQIINDELMLDGNPRLNLASFVTTWMEPECDKLMMAAINKNYVDMDEYPVTTELQNRCVNMIAHLFNAPIGDEETAIGVGTVGSSEAIMLAGLAFKRRWQNKRKAEGKPYDKPNIVTGANVQVCWEKFARYFEVELKEVKLSEGYYVMDPAKAVEMVDENTICVAAILGSTLTGEFEDVKLLNQLLTEKNKETGWDTPIHVDAASGGFIAPFIYPEIEWDFRLPLVKSINVSGHKYGLVYAGVGWVVWRNKEDLPEELIFHINYLGADQPTFTLNFSKGSSQIIAQYYQFIRLGFEGYKNIMENCAENARVLKAGIESTGMFDIVSKDVGVPLVAFSLKDSSRYNVFDVAESLRRFGWIVPAYTMPPDAQNIAVLRVVIREDFSRSLAERLVTDIQKVMVDLNHRWTRTSTVAHVVPEDKPVGAAPFKKSVRETQEEIFRYWKALVDRKKTSGVC</sequence>
<evidence type="ECO:0000256" key="4">
    <source>
        <dbReference type="ARBA" id="ARBA00022793"/>
    </source>
</evidence>
<keyword evidence="11" id="KW-1185">Reference proteome</keyword>
<proteinExistence type="inferred from homology"/>
<evidence type="ECO:0000313" key="11">
    <source>
        <dbReference type="Proteomes" id="UP001327560"/>
    </source>
</evidence>
<dbReference type="FunFam" id="4.10.280.50:FF:000002">
    <property type="entry name" value="Glutamate decarboxylase"/>
    <property type="match status" value="1"/>
</dbReference>